<name>A0A0E9S8S3_ANGAN</name>
<proteinExistence type="predicted"/>
<organism evidence="1">
    <name type="scientific">Anguilla anguilla</name>
    <name type="common">European freshwater eel</name>
    <name type="synonym">Muraena anguilla</name>
    <dbReference type="NCBI Taxonomy" id="7936"/>
    <lineage>
        <taxon>Eukaryota</taxon>
        <taxon>Metazoa</taxon>
        <taxon>Chordata</taxon>
        <taxon>Craniata</taxon>
        <taxon>Vertebrata</taxon>
        <taxon>Euteleostomi</taxon>
        <taxon>Actinopterygii</taxon>
        <taxon>Neopterygii</taxon>
        <taxon>Teleostei</taxon>
        <taxon>Anguilliformes</taxon>
        <taxon>Anguillidae</taxon>
        <taxon>Anguilla</taxon>
    </lineage>
</organism>
<reference evidence="1" key="1">
    <citation type="submission" date="2014-11" db="EMBL/GenBank/DDBJ databases">
        <authorList>
            <person name="Amaro Gonzalez C."/>
        </authorList>
    </citation>
    <scope>NUCLEOTIDE SEQUENCE</scope>
</reference>
<sequence>MQLAIVTSHPYILVEHLIPKPWALIWIRTPFVAVTASTLLGRLTSRFSQEATIF</sequence>
<evidence type="ECO:0000313" key="1">
    <source>
        <dbReference type="EMBL" id="JAH37627.1"/>
    </source>
</evidence>
<protein>
    <submittedName>
        <fullName evidence="1">Uncharacterized protein</fullName>
    </submittedName>
</protein>
<dbReference type="AlphaFoldDB" id="A0A0E9S8S3"/>
<reference evidence="1" key="2">
    <citation type="journal article" date="2015" name="Fish Shellfish Immunol.">
        <title>Early steps in the European eel (Anguilla anguilla)-Vibrio vulnificus interaction in the gills: Role of the RtxA13 toxin.</title>
        <authorList>
            <person name="Callol A."/>
            <person name="Pajuelo D."/>
            <person name="Ebbesson L."/>
            <person name="Teles M."/>
            <person name="MacKenzie S."/>
            <person name="Amaro C."/>
        </authorList>
    </citation>
    <scope>NUCLEOTIDE SEQUENCE</scope>
</reference>
<accession>A0A0E9S8S3</accession>
<dbReference type="EMBL" id="GBXM01070950">
    <property type="protein sequence ID" value="JAH37627.1"/>
    <property type="molecule type" value="Transcribed_RNA"/>
</dbReference>